<name>A0A444H8Y9_9FLAO</name>
<protein>
    <submittedName>
        <fullName evidence="1">Uncharacterized protein</fullName>
    </submittedName>
</protein>
<sequence>MKHFLIIFLFIPLHFYGQGLGFDAYYHKGYIINRQGCLFFYEIEKNILKAPLLVEFDSSVNVAKIDSLTTYHDPRGFTEQVLVRISGKKSDKNNFECNDLAYGKVVVSEITSASYTLTDFVSTTGHIRQEIEEDFVEEGFYSKGLEHSAFMVLKNGSLENLRGWVFFDEDVANIDSIRTITQHRSPEMRRGVYMKVKGKKKYGAHYGYGHFGGSNYELYVSQILAIDTTRTYFDYINNKLKTDGYYIARNDTLTAPRLLKEDKEYLFKARSGKYDIVLTAKRINKVDITYTLTYHKGKRQIKKVNGLLSTDLFRNKMHYSESGGELTYVYESNDDKYQYGQSLITFFIYDIPNNTKFTIEDNYNNIVEGGYIEMTEIIEKQ</sequence>
<comment type="caution">
    <text evidence="1">The sequence shown here is derived from an EMBL/GenBank/DDBJ whole genome shotgun (WGS) entry which is preliminary data.</text>
</comment>
<organism evidence="1 2">
    <name type="scientific">Flavobacterium cerinum</name>
    <dbReference type="NCBI Taxonomy" id="2502784"/>
    <lineage>
        <taxon>Bacteria</taxon>
        <taxon>Pseudomonadati</taxon>
        <taxon>Bacteroidota</taxon>
        <taxon>Flavobacteriia</taxon>
        <taxon>Flavobacteriales</taxon>
        <taxon>Flavobacteriaceae</taxon>
        <taxon>Flavobacterium</taxon>
    </lineage>
</organism>
<reference evidence="1 2" key="1">
    <citation type="submission" date="2019-01" db="EMBL/GenBank/DDBJ databases">
        <title>Flavobacterium sp. nov.,isolated from freshwater.</title>
        <authorList>
            <person name="Zhang R."/>
            <person name="Du Z.-J."/>
        </authorList>
    </citation>
    <scope>NUCLEOTIDE SEQUENCE [LARGE SCALE GENOMIC DNA]</scope>
    <source>
        <strain evidence="1 2">1E403</strain>
    </source>
</reference>
<keyword evidence="2" id="KW-1185">Reference proteome</keyword>
<evidence type="ECO:0000313" key="1">
    <source>
        <dbReference type="EMBL" id="RWW99710.1"/>
    </source>
</evidence>
<dbReference type="RefSeq" id="WP_128390259.1">
    <property type="nucleotide sequence ID" value="NZ_SBII01000008.1"/>
</dbReference>
<dbReference type="Proteomes" id="UP000287527">
    <property type="component" value="Unassembled WGS sequence"/>
</dbReference>
<dbReference type="AlphaFoldDB" id="A0A444H8Y9"/>
<evidence type="ECO:0000313" key="2">
    <source>
        <dbReference type="Proteomes" id="UP000287527"/>
    </source>
</evidence>
<accession>A0A444H8Y9</accession>
<proteinExistence type="predicted"/>
<gene>
    <name evidence="1" type="ORF">EPI11_12215</name>
</gene>
<dbReference type="EMBL" id="SBII01000008">
    <property type="protein sequence ID" value="RWW99710.1"/>
    <property type="molecule type" value="Genomic_DNA"/>
</dbReference>